<organism evidence="12 13">
    <name type="scientific">Olivibacter oleidegradans</name>
    <dbReference type="NCBI Taxonomy" id="760123"/>
    <lineage>
        <taxon>Bacteria</taxon>
        <taxon>Pseudomonadati</taxon>
        <taxon>Bacteroidota</taxon>
        <taxon>Sphingobacteriia</taxon>
        <taxon>Sphingobacteriales</taxon>
        <taxon>Sphingobacteriaceae</taxon>
        <taxon>Olivibacter</taxon>
    </lineage>
</organism>
<comment type="subunit">
    <text evidence="5">Monomer.</text>
</comment>
<keyword evidence="8" id="KW-0106">Calcium</keyword>
<name>A0ABV6HGQ2_9SPHI</name>
<dbReference type="EC" id="5.1.3.3" evidence="6 11"/>
<evidence type="ECO:0000256" key="3">
    <source>
        <dbReference type="ARBA" id="ARBA00005028"/>
    </source>
</evidence>
<dbReference type="InterPro" id="IPR008183">
    <property type="entry name" value="Aldose_1/G6P_1-epimerase"/>
</dbReference>
<evidence type="ECO:0000256" key="6">
    <source>
        <dbReference type="ARBA" id="ARBA00013185"/>
    </source>
</evidence>
<protein>
    <recommendedName>
        <fullName evidence="7 11">Aldose 1-epimerase</fullName>
        <ecNumber evidence="6 11">5.1.3.3</ecNumber>
    </recommendedName>
</protein>
<evidence type="ECO:0000256" key="8">
    <source>
        <dbReference type="ARBA" id="ARBA00022837"/>
    </source>
</evidence>
<evidence type="ECO:0000256" key="1">
    <source>
        <dbReference type="ARBA" id="ARBA00001614"/>
    </source>
</evidence>
<dbReference type="Proteomes" id="UP001589774">
    <property type="component" value="Unassembled WGS sequence"/>
</dbReference>
<evidence type="ECO:0000313" key="13">
    <source>
        <dbReference type="Proteomes" id="UP001589774"/>
    </source>
</evidence>
<dbReference type="Gene3D" id="2.70.98.10">
    <property type="match status" value="1"/>
</dbReference>
<gene>
    <name evidence="12" type="ORF">ACFFI0_02360</name>
</gene>
<proteinExistence type="inferred from homology"/>
<dbReference type="SUPFAM" id="SSF74650">
    <property type="entry name" value="Galactose mutarotase-like"/>
    <property type="match status" value="1"/>
</dbReference>
<comment type="catalytic activity">
    <reaction evidence="1 11">
        <text>alpha-D-glucose = beta-D-glucose</text>
        <dbReference type="Rhea" id="RHEA:10264"/>
        <dbReference type="ChEBI" id="CHEBI:15903"/>
        <dbReference type="ChEBI" id="CHEBI:17925"/>
        <dbReference type="EC" id="5.1.3.3"/>
    </reaction>
</comment>
<reference evidence="12 13" key="1">
    <citation type="submission" date="2024-09" db="EMBL/GenBank/DDBJ databases">
        <authorList>
            <person name="Sun Q."/>
            <person name="Mori K."/>
        </authorList>
    </citation>
    <scope>NUCLEOTIDE SEQUENCE [LARGE SCALE GENOMIC DNA]</scope>
    <source>
        <strain evidence="12 13">CCM 7765</strain>
    </source>
</reference>
<dbReference type="PANTHER" id="PTHR10091:SF0">
    <property type="entry name" value="GALACTOSE MUTAROTASE"/>
    <property type="match status" value="1"/>
</dbReference>
<keyword evidence="9 11" id="KW-0413">Isomerase</keyword>
<evidence type="ECO:0000256" key="10">
    <source>
        <dbReference type="ARBA" id="ARBA00023277"/>
    </source>
</evidence>
<comment type="similarity">
    <text evidence="4 11">Belongs to the aldose epimerase family.</text>
</comment>
<keyword evidence="10 11" id="KW-0119">Carbohydrate metabolism</keyword>
<evidence type="ECO:0000256" key="5">
    <source>
        <dbReference type="ARBA" id="ARBA00011245"/>
    </source>
</evidence>
<dbReference type="CDD" id="cd09019">
    <property type="entry name" value="galactose_mutarotase_like"/>
    <property type="match status" value="1"/>
</dbReference>
<dbReference type="NCBIfam" id="NF008277">
    <property type="entry name" value="PRK11055.1"/>
    <property type="match status" value="1"/>
</dbReference>
<keyword evidence="13" id="KW-1185">Reference proteome</keyword>
<dbReference type="InterPro" id="IPR015443">
    <property type="entry name" value="Aldose_1-epimerase"/>
</dbReference>
<comment type="caution">
    <text evidence="12">The sequence shown here is derived from an EMBL/GenBank/DDBJ whole genome shotgun (WGS) entry which is preliminary data.</text>
</comment>
<dbReference type="GO" id="GO:0016853">
    <property type="term" value="F:isomerase activity"/>
    <property type="evidence" value="ECO:0007669"/>
    <property type="project" value="UniProtKB-KW"/>
</dbReference>
<evidence type="ECO:0000256" key="9">
    <source>
        <dbReference type="ARBA" id="ARBA00023235"/>
    </source>
</evidence>
<sequence>MSKIIYIAAIAAGLLNGACNQRTQQSAETADTVKVDTTSGFNAEIDGKEVKLYTLINGKAKAAITNYGARLVSLLVPNKENTQTDVVLGYDKAETYKANKATFYGAIVGRYGNRIAKGQFTLNGKTYQLEKNDGENSLHGGTNGVYDRVWDAEQIDEKTLKLTYHSTDGEAGYPGNVDMTVLYSLKENNSLEIDYTATTDKPTVLNLTNHAYFNLNGEGDSTILDHDLTLYADQITPVDETLIPTGKFMDVTGTPFDFRKATPIGARINADDEQIERGKGYDHNFVLNKKEGLQTAALVYSKKTGIEMEVLTEEPGIQFYSGNFMEGGQKIGKDGKDYGYRSAFCLETQHFPDSPNQPAFPSTELRPGEPYKTKTIYKFSIK</sequence>
<dbReference type="InterPro" id="IPR014718">
    <property type="entry name" value="GH-type_carb-bd"/>
</dbReference>
<dbReference type="PIRSF" id="PIRSF005096">
    <property type="entry name" value="GALM"/>
    <property type="match status" value="1"/>
</dbReference>
<evidence type="ECO:0000256" key="11">
    <source>
        <dbReference type="PIRNR" id="PIRNR005096"/>
    </source>
</evidence>
<evidence type="ECO:0000256" key="2">
    <source>
        <dbReference type="ARBA" id="ARBA00001913"/>
    </source>
</evidence>
<dbReference type="InterPro" id="IPR011013">
    <property type="entry name" value="Gal_mutarotase_sf_dom"/>
</dbReference>
<accession>A0ABV6HGQ2</accession>
<comment type="cofactor">
    <cofactor evidence="2">
        <name>Ca(2+)</name>
        <dbReference type="ChEBI" id="CHEBI:29108"/>
    </cofactor>
</comment>
<dbReference type="PROSITE" id="PS00545">
    <property type="entry name" value="ALDOSE_1_EPIMERASE"/>
    <property type="match status" value="1"/>
</dbReference>
<dbReference type="InterPro" id="IPR047215">
    <property type="entry name" value="Galactose_mutarotase-like"/>
</dbReference>
<evidence type="ECO:0000256" key="7">
    <source>
        <dbReference type="ARBA" id="ARBA00014165"/>
    </source>
</evidence>
<dbReference type="InterPro" id="IPR018052">
    <property type="entry name" value="Ald1_epimerase_CS"/>
</dbReference>
<evidence type="ECO:0000313" key="12">
    <source>
        <dbReference type="EMBL" id="MFC0317128.1"/>
    </source>
</evidence>
<dbReference type="PANTHER" id="PTHR10091">
    <property type="entry name" value="ALDOSE-1-EPIMERASE"/>
    <property type="match status" value="1"/>
</dbReference>
<dbReference type="EMBL" id="JBHLWO010000001">
    <property type="protein sequence ID" value="MFC0317128.1"/>
    <property type="molecule type" value="Genomic_DNA"/>
</dbReference>
<comment type="pathway">
    <text evidence="3 11">Carbohydrate metabolism; hexose metabolism.</text>
</comment>
<evidence type="ECO:0000256" key="4">
    <source>
        <dbReference type="ARBA" id="ARBA00006206"/>
    </source>
</evidence>
<dbReference type="RefSeq" id="WP_130854821.1">
    <property type="nucleotide sequence ID" value="NZ_JBHLWO010000001.1"/>
</dbReference>
<dbReference type="Pfam" id="PF01263">
    <property type="entry name" value="Aldose_epim"/>
    <property type="match status" value="1"/>
</dbReference>